<dbReference type="AlphaFoldDB" id="A0A4R5VPP6"/>
<proteinExistence type="predicted"/>
<dbReference type="Proteomes" id="UP000295132">
    <property type="component" value="Unassembled WGS sequence"/>
</dbReference>
<name>A0A4R5VPP6_9BACI</name>
<dbReference type="EMBL" id="SMYO01000009">
    <property type="protein sequence ID" value="TDK59499.1"/>
    <property type="molecule type" value="Genomic_DNA"/>
</dbReference>
<dbReference type="RefSeq" id="WP_133337199.1">
    <property type="nucleotide sequence ID" value="NZ_SMYO01000009.1"/>
</dbReference>
<reference evidence="1 2" key="1">
    <citation type="submission" date="2019-03" db="EMBL/GenBank/DDBJ databases">
        <title>Bacillus niacini sp. nov. a Nicotinate-Metabolizing Mesophile Isolated from Soil.</title>
        <authorList>
            <person name="Zhang G."/>
        </authorList>
    </citation>
    <scope>NUCLEOTIDE SEQUENCE [LARGE SCALE GENOMIC DNA]</scope>
    <source>
        <strain evidence="1 2">WN066</strain>
    </source>
</reference>
<sequence>MQNHLTEEELRKIIWYKARNHEAGGGRGWRTWKYFKKRNHGPKINTFSLETGIALLVKAMRAAGNCYSLQLSWAWN</sequence>
<accession>A0A4R5VPP6</accession>
<comment type="caution">
    <text evidence="1">The sequence shown here is derived from an EMBL/GenBank/DDBJ whole genome shotgun (WGS) entry which is preliminary data.</text>
</comment>
<organism evidence="1 2">
    <name type="scientific">Bacillus salipaludis</name>
    <dbReference type="NCBI Taxonomy" id="2547811"/>
    <lineage>
        <taxon>Bacteria</taxon>
        <taxon>Bacillati</taxon>
        <taxon>Bacillota</taxon>
        <taxon>Bacilli</taxon>
        <taxon>Bacillales</taxon>
        <taxon>Bacillaceae</taxon>
        <taxon>Bacillus</taxon>
    </lineage>
</organism>
<protein>
    <submittedName>
        <fullName evidence="1">Uncharacterized protein</fullName>
    </submittedName>
</protein>
<evidence type="ECO:0000313" key="1">
    <source>
        <dbReference type="EMBL" id="TDK59499.1"/>
    </source>
</evidence>
<evidence type="ECO:0000313" key="2">
    <source>
        <dbReference type="Proteomes" id="UP000295132"/>
    </source>
</evidence>
<gene>
    <name evidence="1" type="ORF">E2K98_19970</name>
</gene>